<dbReference type="AlphaFoldDB" id="A0A329Y795"/>
<dbReference type="EMBL" id="QMKK01000058">
    <property type="protein sequence ID" value="RAX37772.1"/>
    <property type="molecule type" value="Genomic_DNA"/>
</dbReference>
<evidence type="ECO:0000256" key="1">
    <source>
        <dbReference type="SAM" id="MobiDB-lite"/>
    </source>
</evidence>
<dbReference type="Pfam" id="PF11154">
    <property type="entry name" value="DUF2934"/>
    <property type="match status" value="1"/>
</dbReference>
<name>A0A329Y795_RHITR</name>
<feature type="region of interest" description="Disordered" evidence="1">
    <location>
        <begin position="85"/>
        <end position="114"/>
    </location>
</feature>
<evidence type="ECO:0000313" key="3">
    <source>
        <dbReference type="Proteomes" id="UP000251205"/>
    </source>
</evidence>
<organism evidence="2 3">
    <name type="scientific">Rhizobium tropici</name>
    <dbReference type="NCBI Taxonomy" id="398"/>
    <lineage>
        <taxon>Bacteria</taxon>
        <taxon>Pseudomonadati</taxon>
        <taxon>Pseudomonadota</taxon>
        <taxon>Alphaproteobacteria</taxon>
        <taxon>Hyphomicrobiales</taxon>
        <taxon>Rhizobiaceae</taxon>
        <taxon>Rhizobium/Agrobacterium group</taxon>
        <taxon>Rhizobium</taxon>
    </lineage>
</organism>
<reference evidence="2 3" key="1">
    <citation type="submission" date="2018-06" db="EMBL/GenBank/DDBJ databases">
        <title>Whole Genome Sequence of an efficient microsymbiont, Rhizobium tropici.</title>
        <authorList>
            <person name="Srinivasan R."/>
            <person name="Singh H.V."/>
            <person name="Srivastava R."/>
            <person name="Kumari B."/>
            <person name="Radhakrishna A."/>
        </authorList>
    </citation>
    <scope>NUCLEOTIDE SEQUENCE [LARGE SCALE GENOMIC DNA]</scope>
    <source>
        <strain evidence="2 3">IGFRI Rhizo-19</strain>
    </source>
</reference>
<gene>
    <name evidence="2" type="ORF">DQ393_30455</name>
</gene>
<comment type="caution">
    <text evidence="2">The sequence shown here is derived from an EMBL/GenBank/DDBJ whole genome shotgun (WGS) entry which is preliminary data.</text>
</comment>
<proteinExistence type="predicted"/>
<dbReference type="OrthoDB" id="9811127at2"/>
<evidence type="ECO:0000313" key="2">
    <source>
        <dbReference type="EMBL" id="RAX37772.1"/>
    </source>
</evidence>
<accession>A0A329Y795</accession>
<protein>
    <recommendedName>
        <fullName evidence="4">DUF2934 domain-containing protein</fullName>
    </recommendedName>
</protein>
<evidence type="ECO:0008006" key="4">
    <source>
        <dbReference type="Google" id="ProtNLM"/>
    </source>
</evidence>
<dbReference type="InterPro" id="IPR021327">
    <property type="entry name" value="DUF2934"/>
</dbReference>
<dbReference type="Proteomes" id="UP000251205">
    <property type="component" value="Unassembled WGS sequence"/>
</dbReference>
<sequence>MTRRPKICSFGSALLRSSLICSWQRSGKYSPSTTSRRKCSYDRLARRKTIHLWLKEETLLAVNEEQDDEKCRKRAYRIWEEEGTPEGRHLGDWQRAEDQREETEREAERPLAPT</sequence>